<dbReference type="KEGG" id="acp:A2cp1_3707"/>
<accession>B8J6R1</accession>
<keyword evidence="2" id="KW-1185">Reference proteome</keyword>
<organism evidence="1 2">
    <name type="scientific">Anaeromyxobacter dehalogenans (strain ATCC BAA-258 / DSM 21875 / 2CP-1)</name>
    <dbReference type="NCBI Taxonomy" id="455488"/>
    <lineage>
        <taxon>Bacteria</taxon>
        <taxon>Pseudomonadati</taxon>
        <taxon>Myxococcota</taxon>
        <taxon>Myxococcia</taxon>
        <taxon>Myxococcales</taxon>
        <taxon>Cystobacterineae</taxon>
        <taxon>Anaeromyxobacteraceae</taxon>
        <taxon>Anaeromyxobacter</taxon>
    </lineage>
</organism>
<evidence type="ECO:0000313" key="1">
    <source>
        <dbReference type="EMBL" id="ACL67033.1"/>
    </source>
</evidence>
<name>B8J6R1_ANAD2</name>
<evidence type="ECO:0000313" key="2">
    <source>
        <dbReference type="Proteomes" id="UP000007089"/>
    </source>
</evidence>
<protein>
    <recommendedName>
        <fullName evidence="3">Lipoprotein</fullName>
    </recommendedName>
</protein>
<dbReference type="EMBL" id="CP001359">
    <property type="protein sequence ID" value="ACL67033.1"/>
    <property type="molecule type" value="Genomic_DNA"/>
</dbReference>
<reference evidence="1" key="1">
    <citation type="submission" date="2009-01" db="EMBL/GenBank/DDBJ databases">
        <title>Complete sequence of Anaeromyxobacter dehalogenans 2CP-1.</title>
        <authorList>
            <consortium name="US DOE Joint Genome Institute"/>
            <person name="Lucas S."/>
            <person name="Copeland A."/>
            <person name="Lapidus A."/>
            <person name="Glavina del Rio T."/>
            <person name="Dalin E."/>
            <person name="Tice H."/>
            <person name="Bruce D."/>
            <person name="Goodwin L."/>
            <person name="Pitluck S."/>
            <person name="Saunders E."/>
            <person name="Brettin T."/>
            <person name="Detter J.C."/>
            <person name="Han C."/>
            <person name="Larimer F."/>
            <person name="Land M."/>
            <person name="Hauser L."/>
            <person name="Kyrpides N."/>
            <person name="Ovchinnikova G."/>
            <person name="Beliaev A.S."/>
            <person name="Richardson P."/>
        </authorList>
    </citation>
    <scope>NUCLEOTIDE SEQUENCE</scope>
    <source>
        <strain evidence="1">2CP-1</strain>
    </source>
</reference>
<gene>
    <name evidence="1" type="ordered locus">A2cp1_3707</name>
</gene>
<dbReference type="AlphaFoldDB" id="B8J6R1"/>
<dbReference type="Proteomes" id="UP000007089">
    <property type="component" value="Chromosome"/>
</dbReference>
<dbReference type="RefSeq" id="WP_015934803.1">
    <property type="nucleotide sequence ID" value="NC_011891.1"/>
</dbReference>
<proteinExistence type="predicted"/>
<sequence length="208" mass="22612">MRLRALAAAALALALAGCPFHPRQPVPGPREGEWSDLRAAATRRATLYDGLEHRATATATHLGLPEREARVRRLAAWLGWTAAELDARLATERAEAAAGEEFLLALYTANGKQNDLDAPRSIWRVAVRTDEGELLAAKVEVLDVDATLTGLFPYVGTFDVVYRVRFPSASPPLEGRPYVLAITSALGRMDLDFGVVPEPSRLESDPDL</sequence>
<dbReference type="PROSITE" id="PS51257">
    <property type="entry name" value="PROKAR_LIPOPROTEIN"/>
    <property type="match status" value="1"/>
</dbReference>
<dbReference type="HOGENOM" id="CLU_1270113_0_0_7"/>
<evidence type="ECO:0008006" key="3">
    <source>
        <dbReference type="Google" id="ProtNLM"/>
    </source>
</evidence>